<feature type="domain" description="General stress protein FMN-binding split barrel" evidence="1">
    <location>
        <begin position="5"/>
        <end position="152"/>
    </location>
</feature>
<dbReference type="PANTHER" id="PTHR34818">
    <property type="entry name" value="PROTEIN BLI-3"/>
    <property type="match status" value="1"/>
</dbReference>
<dbReference type="Proteomes" id="UP000254968">
    <property type="component" value="Unassembled WGS sequence"/>
</dbReference>
<accession>A0A378JPE8</accession>
<dbReference type="InterPro" id="IPR012349">
    <property type="entry name" value="Split_barrel_FMN-bd"/>
</dbReference>
<dbReference type="AlphaFoldDB" id="A0A378JPE8"/>
<dbReference type="RefSeq" id="WP_115304252.1">
    <property type="nucleotide sequence ID" value="NZ_CAAAHO010000012.1"/>
</dbReference>
<dbReference type="InterPro" id="IPR038725">
    <property type="entry name" value="YdaG_split_barrel_FMN-bd"/>
</dbReference>
<dbReference type="OrthoDB" id="1432662at2"/>
<keyword evidence="3" id="KW-1185">Reference proteome</keyword>
<reference evidence="2 3" key="1">
    <citation type="submission" date="2018-06" db="EMBL/GenBank/DDBJ databases">
        <authorList>
            <consortium name="Pathogen Informatics"/>
            <person name="Doyle S."/>
        </authorList>
    </citation>
    <scope>NUCLEOTIDE SEQUENCE [LARGE SCALE GENOMIC DNA]</scope>
    <source>
        <strain evidence="2 3">NCTC13315</strain>
    </source>
</reference>
<evidence type="ECO:0000313" key="3">
    <source>
        <dbReference type="Proteomes" id="UP000254968"/>
    </source>
</evidence>
<dbReference type="SUPFAM" id="SSF50475">
    <property type="entry name" value="FMN-binding split barrel"/>
    <property type="match status" value="1"/>
</dbReference>
<dbReference type="PANTHER" id="PTHR34818:SF1">
    <property type="entry name" value="PROTEIN BLI-3"/>
    <property type="match status" value="1"/>
</dbReference>
<evidence type="ECO:0000259" key="1">
    <source>
        <dbReference type="Pfam" id="PF16242"/>
    </source>
</evidence>
<protein>
    <submittedName>
        <fullName evidence="2">General stress protein 26</fullName>
    </submittedName>
</protein>
<dbReference type="EMBL" id="UGNV01000004">
    <property type="protein sequence ID" value="STX55634.1"/>
    <property type="molecule type" value="Genomic_DNA"/>
</dbReference>
<sequence length="159" mass="18341">MLTSEESKKLWDLVEPLETAMLVTYEQGVMQARPMHLVQKKFEGTFYFFTENPTEKTEEINQHQDVCLAFSCPKAQTYVSISGKASLFRDQELIDQLWNPFVAAWFPQGKDDASVTLLKIESYQAEYWQGKDSRVTQLFKYASAYLSGKRPNIGEHGRL</sequence>
<dbReference type="Gene3D" id="2.30.110.10">
    <property type="entry name" value="Electron Transport, Fmn-binding Protein, Chain A"/>
    <property type="match status" value="1"/>
</dbReference>
<evidence type="ECO:0000313" key="2">
    <source>
        <dbReference type="EMBL" id="STX55634.1"/>
    </source>
</evidence>
<proteinExistence type="predicted"/>
<dbReference type="InterPro" id="IPR052917">
    <property type="entry name" value="Stress-Dev_Protein"/>
</dbReference>
<gene>
    <name evidence="2" type="primary">ydaG</name>
    <name evidence="2" type="ORF">NCTC13315_03005</name>
</gene>
<organism evidence="2 3">
    <name type="scientific">Legionella beliardensis</name>
    <dbReference type="NCBI Taxonomy" id="91822"/>
    <lineage>
        <taxon>Bacteria</taxon>
        <taxon>Pseudomonadati</taxon>
        <taxon>Pseudomonadota</taxon>
        <taxon>Gammaproteobacteria</taxon>
        <taxon>Legionellales</taxon>
        <taxon>Legionellaceae</taxon>
        <taxon>Legionella</taxon>
    </lineage>
</organism>
<dbReference type="Pfam" id="PF16242">
    <property type="entry name" value="Pyrid_ox_like"/>
    <property type="match status" value="1"/>
</dbReference>
<name>A0A378JPE8_9GAMM</name>